<dbReference type="InterPro" id="IPR057336">
    <property type="entry name" value="GerAC_N"/>
</dbReference>
<dbReference type="EMBL" id="JAFBEE010000021">
    <property type="protein sequence ID" value="MBM7615951.1"/>
    <property type="molecule type" value="Genomic_DNA"/>
</dbReference>
<gene>
    <name evidence="10" type="ORF">JOC73_002527</name>
</gene>
<reference evidence="10 11" key="1">
    <citation type="submission" date="2021-01" db="EMBL/GenBank/DDBJ databases">
        <title>Genomic Encyclopedia of Type Strains, Phase IV (KMG-IV): sequencing the most valuable type-strain genomes for metagenomic binning, comparative biology and taxonomic classification.</title>
        <authorList>
            <person name="Goeker M."/>
        </authorList>
    </citation>
    <scope>NUCLEOTIDE SEQUENCE [LARGE SCALE GENOMIC DNA]</scope>
    <source>
        <strain evidence="10 11">DSM 25890</strain>
    </source>
</reference>
<dbReference type="Proteomes" id="UP001314796">
    <property type="component" value="Unassembled WGS sequence"/>
</dbReference>
<dbReference type="Gene3D" id="3.30.300.210">
    <property type="entry name" value="Nutrient germinant receptor protein C, domain 3"/>
    <property type="match status" value="1"/>
</dbReference>
<keyword evidence="7" id="KW-0449">Lipoprotein</keyword>
<proteinExistence type="inferred from homology"/>
<dbReference type="RefSeq" id="WP_204403712.1">
    <property type="nucleotide sequence ID" value="NZ_JAFBEE010000021.1"/>
</dbReference>
<feature type="domain" description="Spore germination protein N-terminal" evidence="9">
    <location>
        <begin position="18"/>
        <end position="209"/>
    </location>
</feature>
<accession>A0ABS2NSZ5</accession>
<organism evidence="10 11">
    <name type="scientific">Alkaliphilus hydrothermalis</name>
    <dbReference type="NCBI Taxonomy" id="1482730"/>
    <lineage>
        <taxon>Bacteria</taxon>
        <taxon>Bacillati</taxon>
        <taxon>Bacillota</taxon>
        <taxon>Clostridia</taxon>
        <taxon>Peptostreptococcales</taxon>
        <taxon>Natronincolaceae</taxon>
        <taxon>Alkaliphilus</taxon>
    </lineage>
</organism>
<comment type="caution">
    <text evidence="10">The sequence shown here is derived from an EMBL/GenBank/DDBJ whole genome shotgun (WGS) entry which is preliminary data.</text>
</comment>
<comment type="similarity">
    <text evidence="2">Belongs to the GerABKC lipoprotein family.</text>
</comment>
<keyword evidence="5" id="KW-0472">Membrane</keyword>
<evidence type="ECO:0000313" key="11">
    <source>
        <dbReference type="Proteomes" id="UP001314796"/>
    </source>
</evidence>
<dbReference type="Pfam" id="PF25198">
    <property type="entry name" value="Spore_GerAC_N"/>
    <property type="match status" value="1"/>
</dbReference>
<keyword evidence="11" id="KW-1185">Reference proteome</keyword>
<keyword evidence="6" id="KW-0564">Palmitate</keyword>
<evidence type="ECO:0000256" key="3">
    <source>
        <dbReference type="ARBA" id="ARBA00022544"/>
    </source>
</evidence>
<dbReference type="PANTHER" id="PTHR35789">
    <property type="entry name" value="SPORE GERMINATION PROTEIN B3"/>
    <property type="match status" value="1"/>
</dbReference>
<comment type="subcellular location">
    <subcellularLocation>
        <location evidence="1">Membrane</location>
        <topology evidence="1">Lipid-anchor</topology>
    </subcellularLocation>
</comment>
<evidence type="ECO:0000259" key="8">
    <source>
        <dbReference type="Pfam" id="PF05504"/>
    </source>
</evidence>
<evidence type="ECO:0000259" key="9">
    <source>
        <dbReference type="Pfam" id="PF25198"/>
    </source>
</evidence>
<evidence type="ECO:0000256" key="6">
    <source>
        <dbReference type="ARBA" id="ARBA00023139"/>
    </source>
</evidence>
<feature type="domain" description="Spore germination GerAC-like C-terminal" evidence="8">
    <location>
        <begin position="219"/>
        <end position="383"/>
    </location>
</feature>
<protein>
    <submittedName>
        <fullName evidence="10">Ger(X)C family germination protein</fullName>
    </submittedName>
</protein>
<evidence type="ECO:0000256" key="2">
    <source>
        <dbReference type="ARBA" id="ARBA00007886"/>
    </source>
</evidence>
<sequence length="386" mass="43728">MMLTLIITLSMFLTACWDKTEINDRAFVLALGIDHIPPSEQPKEDREHKALEKVLGEHAPHYRMTYAFPKQMLAGGEPTVENIIMSSVGENIYINERQMKARVDNQLFLGHLKSVVLGEEVVKTPQMFREVLDALEKDPLISRKVNLAIAVGEAKEVLNVEPKQESISGQFITDLFMGEDRTNRAPVADLDQLFISLHDNSNAAIPRLTGAEEELKLGGAAIIKNYEFVGWIGELESMGLMILKNETDIFVVTINADGINIPYQVTEIKTVYTIQQKDKEIKMLIEIEAEGDIVQYFFDPEEDVLDPALLEKLEQEVEKKLQGIVMHTVEKLQKDLETDVLGFDTYIKRHNPDLWAQVGKDWVEIFPTVEVEVVVDAKIRRVGLTK</sequence>
<dbReference type="PANTHER" id="PTHR35789:SF1">
    <property type="entry name" value="SPORE GERMINATION PROTEIN B3"/>
    <property type="match status" value="1"/>
</dbReference>
<dbReference type="InterPro" id="IPR046953">
    <property type="entry name" value="Spore_GerAC-like_C"/>
</dbReference>
<name>A0ABS2NSZ5_9FIRM</name>
<dbReference type="Pfam" id="PF05504">
    <property type="entry name" value="Spore_GerAC"/>
    <property type="match status" value="1"/>
</dbReference>
<evidence type="ECO:0000256" key="4">
    <source>
        <dbReference type="ARBA" id="ARBA00022729"/>
    </source>
</evidence>
<dbReference type="InterPro" id="IPR008844">
    <property type="entry name" value="Spore_GerAC-like"/>
</dbReference>
<evidence type="ECO:0000313" key="10">
    <source>
        <dbReference type="EMBL" id="MBM7615951.1"/>
    </source>
</evidence>
<dbReference type="NCBIfam" id="TIGR02887">
    <property type="entry name" value="spore_ger_x_C"/>
    <property type="match status" value="1"/>
</dbReference>
<keyword evidence="4" id="KW-0732">Signal</keyword>
<evidence type="ECO:0000256" key="7">
    <source>
        <dbReference type="ARBA" id="ARBA00023288"/>
    </source>
</evidence>
<dbReference type="InterPro" id="IPR038501">
    <property type="entry name" value="Spore_GerAC_C_sf"/>
</dbReference>
<keyword evidence="3" id="KW-0309">Germination</keyword>
<evidence type="ECO:0000256" key="5">
    <source>
        <dbReference type="ARBA" id="ARBA00023136"/>
    </source>
</evidence>
<evidence type="ECO:0000256" key="1">
    <source>
        <dbReference type="ARBA" id="ARBA00004635"/>
    </source>
</evidence>